<gene>
    <name evidence="1" type="ORF">X802_08685</name>
</gene>
<dbReference type="AlphaFoldDB" id="A0A0X1KLQ9"/>
<accession>A0A0X1KLQ9</accession>
<evidence type="ECO:0000313" key="2">
    <source>
        <dbReference type="Proteomes" id="UP000062043"/>
    </source>
</evidence>
<keyword evidence="2" id="KW-1185">Reference proteome</keyword>
<evidence type="ECO:0000313" key="1">
    <source>
        <dbReference type="EMBL" id="AJC72203.1"/>
    </source>
</evidence>
<dbReference type="Proteomes" id="UP000062043">
    <property type="component" value="Chromosome"/>
</dbReference>
<name>A0A0X1KLQ9_9EURY</name>
<sequence length="93" mass="10415">MLCMGLFEELINEALELINAGDTKKAVEVLLTAWAYQESGMLMSPPEALRYLMIRFPEVEELASIQEEGENLNTIARKISARLGMKSLPSAER</sequence>
<dbReference type="EMBL" id="CP007140">
    <property type="protein sequence ID" value="AJC72203.1"/>
    <property type="molecule type" value="Genomic_DNA"/>
</dbReference>
<dbReference type="PATRIC" id="fig|1432656.3.peg.1691"/>
<proteinExistence type="predicted"/>
<organism evidence="1 2">
    <name type="scientific">Thermococcus guaymasensis DSM 11113</name>
    <dbReference type="NCBI Taxonomy" id="1432656"/>
    <lineage>
        <taxon>Archaea</taxon>
        <taxon>Methanobacteriati</taxon>
        <taxon>Methanobacteriota</taxon>
        <taxon>Thermococci</taxon>
        <taxon>Thermococcales</taxon>
        <taxon>Thermococcaceae</taxon>
        <taxon>Thermococcus</taxon>
    </lineage>
</organism>
<dbReference type="KEGG" id="tgy:X802_08685"/>
<protein>
    <submittedName>
        <fullName evidence="1">Uncharacterized protein</fullName>
    </submittedName>
</protein>
<reference evidence="1 2" key="1">
    <citation type="submission" date="2014-01" db="EMBL/GenBank/DDBJ databases">
        <title>Genome sequencing of Thermococcus guaymasensis.</title>
        <authorList>
            <person name="Zhang X."/>
            <person name="Alvare G."/>
            <person name="Fristensky B."/>
            <person name="Chen L."/>
            <person name="Suen T."/>
            <person name="Chen Q."/>
            <person name="Ma K."/>
        </authorList>
    </citation>
    <scope>NUCLEOTIDE SEQUENCE [LARGE SCALE GENOMIC DNA]</scope>
    <source>
        <strain evidence="1 2">DSM 11113</strain>
    </source>
</reference>